<dbReference type="GeneID" id="37012176"/>
<keyword evidence="6" id="KW-0460">Magnesium</keyword>
<dbReference type="RefSeq" id="XP_025346155.1">
    <property type="nucleotide sequence ID" value="XM_025490442.1"/>
</dbReference>
<dbReference type="EMBL" id="KZ819333">
    <property type="protein sequence ID" value="PWN18995.1"/>
    <property type="molecule type" value="Genomic_DNA"/>
</dbReference>
<dbReference type="GO" id="GO:0003941">
    <property type="term" value="F:L-serine ammonia-lyase activity"/>
    <property type="evidence" value="ECO:0007669"/>
    <property type="project" value="TreeGrafter"/>
</dbReference>
<evidence type="ECO:0000259" key="10">
    <source>
        <dbReference type="Pfam" id="PF00291"/>
    </source>
</evidence>
<dbReference type="Pfam" id="PF00291">
    <property type="entry name" value="PALP"/>
    <property type="match status" value="1"/>
</dbReference>
<evidence type="ECO:0000256" key="6">
    <source>
        <dbReference type="ARBA" id="ARBA00022842"/>
    </source>
</evidence>
<dbReference type="STRING" id="1684307.A0A316U7R4"/>
<comment type="cofactor">
    <cofactor evidence="3">
        <name>Mn(2+)</name>
        <dbReference type="ChEBI" id="CHEBI:29035"/>
    </cofactor>
</comment>
<feature type="domain" description="Tryptophan synthase beta chain-like PALP" evidence="10">
    <location>
        <begin position="57"/>
        <end position="373"/>
    </location>
</feature>
<evidence type="ECO:0000256" key="1">
    <source>
        <dbReference type="ARBA" id="ARBA00001913"/>
    </source>
</evidence>
<keyword evidence="12" id="KW-1185">Reference proteome</keyword>
<dbReference type="OrthoDB" id="271064at2759"/>
<dbReference type="GO" id="GO:0000287">
    <property type="term" value="F:magnesium ion binding"/>
    <property type="evidence" value="ECO:0007669"/>
    <property type="project" value="TreeGrafter"/>
</dbReference>
<dbReference type="PANTHER" id="PTHR43050">
    <property type="entry name" value="SERINE / THREONINE RACEMASE FAMILY MEMBER"/>
    <property type="match status" value="1"/>
</dbReference>
<evidence type="ECO:0000256" key="2">
    <source>
        <dbReference type="ARBA" id="ARBA00001933"/>
    </source>
</evidence>
<gene>
    <name evidence="11" type="ORF">BCV69DRAFT_251666</name>
</gene>
<proteinExistence type="inferred from homology"/>
<evidence type="ECO:0000256" key="9">
    <source>
        <dbReference type="SAM" id="MobiDB-lite"/>
    </source>
</evidence>
<keyword evidence="8" id="KW-0456">Lyase</keyword>
<reference evidence="11 12" key="1">
    <citation type="journal article" date="2018" name="Mol. Biol. Evol.">
        <title>Broad Genomic Sampling Reveals a Smut Pathogenic Ancestry of the Fungal Clade Ustilaginomycotina.</title>
        <authorList>
            <person name="Kijpornyongpan T."/>
            <person name="Mondo S.J."/>
            <person name="Barry K."/>
            <person name="Sandor L."/>
            <person name="Lee J."/>
            <person name="Lipzen A."/>
            <person name="Pangilinan J."/>
            <person name="LaButti K."/>
            <person name="Hainaut M."/>
            <person name="Henrissat B."/>
            <person name="Grigoriev I.V."/>
            <person name="Spatafora J.W."/>
            <person name="Aime M.C."/>
        </authorList>
    </citation>
    <scope>NUCLEOTIDE SEQUENCE [LARGE SCALE GENOMIC DNA]</scope>
    <source>
        <strain evidence="11 12">MCA 4718</strain>
    </source>
</reference>
<evidence type="ECO:0000313" key="11">
    <source>
        <dbReference type="EMBL" id="PWN18995.1"/>
    </source>
</evidence>
<keyword evidence="7" id="KW-0663">Pyridoxal phosphate</keyword>
<sequence length="414" mass="43918">MTRDSNRAQRDGVQLVSLSDIEAAAERLKGRIIKTPLLTSTAIDEQLSKLISPPEGPAIDVRICFKAEHLQLTGAFKSRGAGNATQLSLARLRAENPNFDPTKLCVLTHSSGNHAAALALQAKLAGVQAAVVMPETAPQTKKDNTASHGARIWFCKPTQQAREDMAQEAQKQLESEGLVVEFIHPYDDPAIIAGQGTMGREMMMQTPYLQERGGCSHAAQLNGSSSASDNEQLGGSSAWTRRGAASPPLDIVIAPVGGGGMLSGVATAVKGIDPRTIVVGAEPKAVDDAMRSFESGVRQPAVLPPDTICDGLLTSLSDLTLAHIERRVDLIATASETNVILALKAVTSSMKQIIEPSAAVGLATLLEDNSQLRKVVRDVHARKNEGEDQSVRIGIVWSGGNTTVQTIAEYLSKV</sequence>
<dbReference type="GO" id="GO:0030170">
    <property type="term" value="F:pyridoxal phosphate binding"/>
    <property type="evidence" value="ECO:0007669"/>
    <property type="project" value="InterPro"/>
</dbReference>
<comment type="cofactor">
    <cofactor evidence="1">
        <name>Ca(2+)</name>
        <dbReference type="ChEBI" id="CHEBI:29108"/>
    </cofactor>
</comment>
<organism evidence="11 12">
    <name type="scientific">Pseudomicrostroma glucosiphilum</name>
    <dbReference type="NCBI Taxonomy" id="1684307"/>
    <lineage>
        <taxon>Eukaryota</taxon>
        <taxon>Fungi</taxon>
        <taxon>Dikarya</taxon>
        <taxon>Basidiomycota</taxon>
        <taxon>Ustilaginomycotina</taxon>
        <taxon>Exobasidiomycetes</taxon>
        <taxon>Microstromatales</taxon>
        <taxon>Microstromatales incertae sedis</taxon>
        <taxon>Pseudomicrostroma</taxon>
    </lineage>
</organism>
<dbReference type="Gene3D" id="3.40.50.1100">
    <property type="match status" value="2"/>
</dbReference>
<name>A0A316U7R4_9BASI</name>
<dbReference type="SUPFAM" id="SSF53686">
    <property type="entry name" value="Tryptophan synthase beta subunit-like PLP-dependent enzymes"/>
    <property type="match status" value="1"/>
</dbReference>
<dbReference type="InterPro" id="IPR001926">
    <property type="entry name" value="TrpB-like_PALP"/>
</dbReference>
<evidence type="ECO:0000256" key="5">
    <source>
        <dbReference type="ARBA" id="ARBA00010869"/>
    </source>
</evidence>
<dbReference type="GO" id="GO:0018114">
    <property type="term" value="F:threonine racemase activity"/>
    <property type="evidence" value="ECO:0007669"/>
    <property type="project" value="TreeGrafter"/>
</dbReference>
<dbReference type="Proteomes" id="UP000245942">
    <property type="component" value="Unassembled WGS sequence"/>
</dbReference>
<dbReference type="PANTHER" id="PTHR43050:SF1">
    <property type="entry name" value="SERINE RACEMASE"/>
    <property type="match status" value="1"/>
</dbReference>
<evidence type="ECO:0000256" key="3">
    <source>
        <dbReference type="ARBA" id="ARBA00001936"/>
    </source>
</evidence>
<dbReference type="GO" id="GO:0008721">
    <property type="term" value="F:D-serine ammonia-lyase activity"/>
    <property type="evidence" value="ECO:0007669"/>
    <property type="project" value="TreeGrafter"/>
</dbReference>
<comment type="cofactor">
    <cofactor evidence="4">
        <name>Mg(2+)</name>
        <dbReference type="ChEBI" id="CHEBI:18420"/>
    </cofactor>
</comment>
<dbReference type="GO" id="GO:0070179">
    <property type="term" value="P:D-serine biosynthetic process"/>
    <property type="evidence" value="ECO:0007669"/>
    <property type="project" value="TreeGrafter"/>
</dbReference>
<feature type="compositionally biased region" description="Polar residues" evidence="9">
    <location>
        <begin position="219"/>
        <end position="239"/>
    </location>
</feature>
<dbReference type="InterPro" id="IPR036052">
    <property type="entry name" value="TrpB-like_PALP_sf"/>
</dbReference>
<feature type="region of interest" description="Disordered" evidence="9">
    <location>
        <begin position="216"/>
        <end position="241"/>
    </location>
</feature>
<dbReference type="FunFam" id="3.40.50.1100:FF:000005">
    <property type="entry name" value="Threonine dehydratase catabolic"/>
    <property type="match status" value="1"/>
</dbReference>
<dbReference type="AlphaFoldDB" id="A0A316U7R4"/>
<evidence type="ECO:0000313" key="12">
    <source>
        <dbReference type="Proteomes" id="UP000245942"/>
    </source>
</evidence>
<protein>
    <submittedName>
        <fullName evidence="11">Tryptophan synthase beta subunit-like PLP-dependent enzyme</fullName>
    </submittedName>
</protein>
<evidence type="ECO:0000256" key="8">
    <source>
        <dbReference type="ARBA" id="ARBA00023239"/>
    </source>
</evidence>
<dbReference type="GO" id="GO:0005524">
    <property type="term" value="F:ATP binding"/>
    <property type="evidence" value="ECO:0007669"/>
    <property type="project" value="TreeGrafter"/>
</dbReference>
<dbReference type="GO" id="GO:0030378">
    <property type="term" value="F:serine racemase activity"/>
    <property type="evidence" value="ECO:0007669"/>
    <property type="project" value="TreeGrafter"/>
</dbReference>
<dbReference type="PROSITE" id="PS00165">
    <property type="entry name" value="DEHYDRATASE_SER_THR"/>
    <property type="match status" value="1"/>
</dbReference>
<accession>A0A316U7R4</accession>
<evidence type="ECO:0000256" key="7">
    <source>
        <dbReference type="ARBA" id="ARBA00022898"/>
    </source>
</evidence>
<comment type="similarity">
    <text evidence="5">Belongs to the serine/threonine dehydratase family.</text>
</comment>
<comment type="cofactor">
    <cofactor evidence="2">
        <name>pyridoxal 5'-phosphate</name>
        <dbReference type="ChEBI" id="CHEBI:597326"/>
    </cofactor>
</comment>
<evidence type="ECO:0000256" key="4">
    <source>
        <dbReference type="ARBA" id="ARBA00001946"/>
    </source>
</evidence>
<dbReference type="InterPro" id="IPR000634">
    <property type="entry name" value="Ser/Thr_deHydtase_PyrdxlP-BS"/>
</dbReference>